<name>A0A0A9FTX8_ARUDO</name>
<reference evidence="1" key="1">
    <citation type="submission" date="2014-09" db="EMBL/GenBank/DDBJ databases">
        <authorList>
            <person name="Magalhaes I.L.F."/>
            <person name="Oliveira U."/>
            <person name="Santos F.R."/>
            <person name="Vidigal T.H.D.A."/>
            <person name="Brescovit A.D."/>
            <person name="Santos A.J."/>
        </authorList>
    </citation>
    <scope>NUCLEOTIDE SEQUENCE</scope>
    <source>
        <tissue evidence="1">Shoot tissue taken approximately 20 cm above the soil surface</tissue>
    </source>
</reference>
<dbReference type="AlphaFoldDB" id="A0A0A9FTX8"/>
<proteinExistence type="predicted"/>
<sequence>MNLLKLPANVGKSCVFFSVCRLT</sequence>
<protein>
    <submittedName>
        <fullName evidence="1">Uncharacterized protein</fullName>
    </submittedName>
</protein>
<accession>A0A0A9FTX8</accession>
<dbReference type="EMBL" id="GBRH01184115">
    <property type="protein sequence ID" value="JAE13781.1"/>
    <property type="molecule type" value="Transcribed_RNA"/>
</dbReference>
<reference evidence="1" key="2">
    <citation type="journal article" date="2015" name="Data Brief">
        <title>Shoot transcriptome of the giant reed, Arundo donax.</title>
        <authorList>
            <person name="Barrero R.A."/>
            <person name="Guerrero F.D."/>
            <person name="Moolhuijzen P."/>
            <person name="Goolsby J.A."/>
            <person name="Tidwell J."/>
            <person name="Bellgard S.E."/>
            <person name="Bellgard M.I."/>
        </authorList>
    </citation>
    <scope>NUCLEOTIDE SEQUENCE</scope>
    <source>
        <tissue evidence="1">Shoot tissue taken approximately 20 cm above the soil surface</tissue>
    </source>
</reference>
<organism evidence="1">
    <name type="scientific">Arundo donax</name>
    <name type="common">Giant reed</name>
    <name type="synonym">Donax arundinaceus</name>
    <dbReference type="NCBI Taxonomy" id="35708"/>
    <lineage>
        <taxon>Eukaryota</taxon>
        <taxon>Viridiplantae</taxon>
        <taxon>Streptophyta</taxon>
        <taxon>Embryophyta</taxon>
        <taxon>Tracheophyta</taxon>
        <taxon>Spermatophyta</taxon>
        <taxon>Magnoliopsida</taxon>
        <taxon>Liliopsida</taxon>
        <taxon>Poales</taxon>
        <taxon>Poaceae</taxon>
        <taxon>PACMAD clade</taxon>
        <taxon>Arundinoideae</taxon>
        <taxon>Arundineae</taxon>
        <taxon>Arundo</taxon>
    </lineage>
</organism>
<evidence type="ECO:0000313" key="1">
    <source>
        <dbReference type="EMBL" id="JAE13781.1"/>
    </source>
</evidence>